<protein>
    <submittedName>
        <fullName evidence="3">Uncharacterized protein</fullName>
    </submittedName>
</protein>
<keyword evidence="2" id="KW-1133">Transmembrane helix</keyword>
<accession>A0A8H3WXK2</accession>
<keyword evidence="4" id="KW-1185">Reference proteome</keyword>
<feature type="region of interest" description="Disordered" evidence="1">
    <location>
        <begin position="30"/>
        <end position="51"/>
    </location>
</feature>
<evidence type="ECO:0000256" key="2">
    <source>
        <dbReference type="SAM" id="Phobius"/>
    </source>
</evidence>
<evidence type="ECO:0000256" key="1">
    <source>
        <dbReference type="SAM" id="MobiDB-lite"/>
    </source>
</evidence>
<comment type="caution">
    <text evidence="3">The sequence shown here is derived from an EMBL/GenBank/DDBJ whole genome shotgun (WGS) entry which is preliminary data.</text>
</comment>
<proteinExistence type="predicted"/>
<dbReference type="Proteomes" id="UP000439903">
    <property type="component" value="Unassembled WGS sequence"/>
</dbReference>
<gene>
    <name evidence="3" type="ORF">F8M41_012749</name>
</gene>
<evidence type="ECO:0000313" key="4">
    <source>
        <dbReference type="Proteomes" id="UP000439903"/>
    </source>
</evidence>
<feature type="transmembrane region" description="Helical" evidence="2">
    <location>
        <begin position="6"/>
        <end position="26"/>
    </location>
</feature>
<keyword evidence="2" id="KW-0472">Membrane</keyword>
<evidence type="ECO:0000313" key="3">
    <source>
        <dbReference type="EMBL" id="KAF0375613.1"/>
    </source>
</evidence>
<keyword evidence="2" id="KW-0812">Transmembrane</keyword>
<dbReference type="AlphaFoldDB" id="A0A8H3WXK2"/>
<organism evidence="3 4">
    <name type="scientific">Gigaspora margarita</name>
    <dbReference type="NCBI Taxonomy" id="4874"/>
    <lineage>
        <taxon>Eukaryota</taxon>
        <taxon>Fungi</taxon>
        <taxon>Fungi incertae sedis</taxon>
        <taxon>Mucoromycota</taxon>
        <taxon>Glomeromycotina</taxon>
        <taxon>Glomeromycetes</taxon>
        <taxon>Diversisporales</taxon>
        <taxon>Gigasporaceae</taxon>
        <taxon>Gigaspora</taxon>
    </lineage>
</organism>
<name>A0A8H3WXK2_GIGMA</name>
<sequence>MQLQFFKSLIIILIICLIFETSYLSAVKRKRSSRIKQSSSRPRRNKNPTTVVVPRLKGPRYAKTPLPDSTTDKLVTWHASKYRDILNRNGKVTNQYKGGIYVEIIRNGQVRYSPVHKLIEATSR</sequence>
<dbReference type="EMBL" id="WTPW01002592">
    <property type="protein sequence ID" value="KAF0375613.1"/>
    <property type="molecule type" value="Genomic_DNA"/>
</dbReference>
<reference evidence="3 4" key="1">
    <citation type="journal article" date="2019" name="Environ. Microbiol.">
        <title>At the nexus of three kingdoms: the genome of the mycorrhizal fungus Gigaspora margarita provides insights into plant, endobacterial and fungal interactions.</title>
        <authorList>
            <person name="Venice F."/>
            <person name="Ghignone S."/>
            <person name="Salvioli di Fossalunga A."/>
            <person name="Amselem J."/>
            <person name="Novero M."/>
            <person name="Xianan X."/>
            <person name="Sedzielewska Toro K."/>
            <person name="Morin E."/>
            <person name="Lipzen A."/>
            <person name="Grigoriev I.V."/>
            <person name="Henrissat B."/>
            <person name="Martin F.M."/>
            <person name="Bonfante P."/>
        </authorList>
    </citation>
    <scope>NUCLEOTIDE SEQUENCE [LARGE SCALE GENOMIC DNA]</scope>
    <source>
        <strain evidence="3 4">BEG34</strain>
    </source>
</reference>